<accession>A0A2M7R989</accession>
<evidence type="ECO:0000313" key="2">
    <source>
        <dbReference type="Proteomes" id="UP000229449"/>
    </source>
</evidence>
<dbReference type="Proteomes" id="UP000229449">
    <property type="component" value="Unassembled WGS sequence"/>
</dbReference>
<dbReference type="AlphaFoldDB" id="A0A2M7R989"/>
<comment type="caution">
    <text evidence="1">The sequence shown here is derived from an EMBL/GenBank/DDBJ whole genome shotgun (WGS) entry which is preliminary data.</text>
</comment>
<protein>
    <submittedName>
        <fullName evidence="1">Uncharacterized protein</fullName>
    </submittedName>
</protein>
<evidence type="ECO:0000313" key="1">
    <source>
        <dbReference type="EMBL" id="PIY93127.1"/>
    </source>
</evidence>
<feature type="non-terminal residue" evidence="1">
    <location>
        <position position="1"/>
    </location>
</feature>
<sequence length="117" mass="14271">KVYLLLNNNKYWITDENIFNTLNYQWDWIEDIDQRLLDKYTTKNEITDTTTHPNYTLIKYKNNSKVYRLEPDEINQDEQVKRYISNETVFNQLNFRFDRVVTIDDSEVYEEGGELRS</sequence>
<proteinExistence type="predicted"/>
<reference evidence="2" key="1">
    <citation type="submission" date="2017-09" db="EMBL/GenBank/DDBJ databases">
        <title>Depth-based differentiation of microbial function through sediment-hosted aquifers and enrichment of novel symbionts in the deep terrestrial subsurface.</title>
        <authorList>
            <person name="Probst A.J."/>
            <person name="Ladd B."/>
            <person name="Jarett J.K."/>
            <person name="Geller-Mcgrath D.E."/>
            <person name="Sieber C.M.K."/>
            <person name="Emerson J.B."/>
            <person name="Anantharaman K."/>
            <person name="Thomas B.C."/>
            <person name="Malmstrom R."/>
            <person name="Stieglmeier M."/>
            <person name="Klingl A."/>
            <person name="Woyke T."/>
            <person name="Ryan C.M."/>
            <person name="Banfield J.F."/>
        </authorList>
    </citation>
    <scope>NUCLEOTIDE SEQUENCE [LARGE SCALE GENOMIC DNA]</scope>
</reference>
<name>A0A2M7R989_9BACT</name>
<organism evidence="1 2">
    <name type="scientific">Candidatus Magasanikbacteria bacterium CG_4_10_14_0_8_um_filter_32_14</name>
    <dbReference type="NCBI Taxonomy" id="1974640"/>
    <lineage>
        <taxon>Bacteria</taxon>
        <taxon>Candidatus Magasanikiibacteriota</taxon>
    </lineage>
</organism>
<gene>
    <name evidence="1" type="ORF">COY69_03290</name>
</gene>
<dbReference type="EMBL" id="PFMA01000081">
    <property type="protein sequence ID" value="PIY93127.1"/>
    <property type="molecule type" value="Genomic_DNA"/>
</dbReference>